<evidence type="ECO:0008006" key="3">
    <source>
        <dbReference type="Google" id="ProtNLM"/>
    </source>
</evidence>
<name>A0A4R0RLW9_9APHY</name>
<dbReference type="Pfam" id="PF01042">
    <property type="entry name" value="Ribonuc_L-PSP"/>
    <property type="match status" value="1"/>
</dbReference>
<dbReference type="InterPro" id="IPR035959">
    <property type="entry name" value="RutC-like_sf"/>
</dbReference>
<dbReference type="AlphaFoldDB" id="A0A4R0RLW9"/>
<dbReference type="InterPro" id="IPR006175">
    <property type="entry name" value="YjgF/YER057c/UK114"/>
</dbReference>
<dbReference type="PANTHER" id="PTHR43857">
    <property type="entry name" value="BLR7761 PROTEIN"/>
    <property type="match status" value="1"/>
</dbReference>
<sequence>MNTQDTQNVRYRTANPYENTIGYSRAVRRGNHIFVSGTTAIDPKTGIIPPDSSAYDQAVLAMTEICKAVEALGGRKEDVVRVRMYVTKRGDFEGVARAMKETFGTVQPAATGLVGIQFVSSDMKVEIEADAVVL</sequence>
<proteinExistence type="predicted"/>
<gene>
    <name evidence="1" type="ORF">EIP91_007175</name>
</gene>
<organism evidence="1 2">
    <name type="scientific">Steccherinum ochraceum</name>
    <dbReference type="NCBI Taxonomy" id="92696"/>
    <lineage>
        <taxon>Eukaryota</taxon>
        <taxon>Fungi</taxon>
        <taxon>Dikarya</taxon>
        <taxon>Basidiomycota</taxon>
        <taxon>Agaricomycotina</taxon>
        <taxon>Agaricomycetes</taxon>
        <taxon>Polyporales</taxon>
        <taxon>Steccherinaceae</taxon>
        <taxon>Steccherinum</taxon>
    </lineage>
</organism>
<dbReference type="STRING" id="92696.A0A4R0RLW9"/>
<dbReference type="Gene3D" id="3.30.1330.40">
    <property type="entry name" value="RutC-like"/>
    <property type="match status" value="1"/>
</dbReference>
<dbReference type="PANTHER" id="PTHR43857:SF1">
    <property type="entry name" value="YJGH FAMILY PROTEIN"/>
    <property type="match status" value="1"/>
</dbReference>
<keyword evidence="2" id="KW-1185">Reference proteome</keyword>
<comment type="caution">
    <text evidence="1">The sequence shown here is derived from an EMBL/GenBank/DDBJ whole genome shotgun (WGS) entry which is preliminary data.</text>
</comment>
<accession>A0A4R0RLW9</accession>
<evidence type="ECO:0000313" key="1">
    <source>
        <dbReference type="EMBL" id="TCD69551.1"/>
    </source>
</evidence>
<dbReference type="EMBL" id="RWJN01000039">
    <property type="protein sequence ID" value="TCD69551.1"/>
    <property type="molecule type" value="Genomic_DNA"/>
</dbReference>
<protein>
    <recommendedName>
        <fullName evidence="3">YjgF-like protein</fullName>
    </recommendedName>
</protein>
<evidence type="ECO:0000313" key="2">
    <source>
        <dbReference type="Proteomes" id="UP000292702"/>
    </source>
</evidence>
<reference evidence="1 2" key="1">
    <citation type="submission" date="2018-11" db="EMBL/GenBank/DDBJ databases">
        <title>Genome assembly of Steccherinum ochraceum LE-BIN_3174, the white-rot fungus of the Steccherinaceae family (The Residual Polyporoid clade, Polyporales, Basidiomycota).</title>
        <authorList>
            <person name="Fedorova T.V."/>
            <person name="Glazunova O.A."/>
            <person name="Landesman E.O."/>
            <person name="Moiseenko K.V."/>
            <person name="Psurtseva N.V."/>
            <person name="Savinova O.S."/>
            <person name="Shakhova N.V."/>
            <person name="Tyazhelova T.V."/>
            <person name="Vasina D.V."/>
        </authorList>
    </citation>
    <scope>NUCLEOTIDE SEQUENCE [LARGE SCALE GENOMIC DNA]</scope>
    <source>
        <strain evidence="1 2">LE-BIN_3174</strain>
    </source>
</reference>
<dbReference type="Proteomes" id="UP000292702">
    <property type="component" value="Unassembled WGS sequence"/>
</dbReference>
<dbReference type="SUPFAM" id="SSF55298">
    <property type="entry name" value="YjgF-like"/>
    <property type="match status" value="1"/>
</dbReference>
<dbReference type="CDD" id="cd06154">
    <property type="entry name" value="YjgF_YER057c_UK114_like_6"/>
    <property type="match status" value="1"/>
</dbReference>
<dbReference type="OrthoDB" id="686384at2759"/>